<sequence length="241" mass="25881">MDLPDDNAAMVTHLSPSTHADVLSLIRLTGPVNDEVEEGDLTWCAAGLESLRSVTWDRVKEATCSDDDMRALEEIAADGFPESRTGMPVAIRNFHQYREDITSADGVVLYKDRVIIPPSLRVRNDQLPPRSLYDDLAPCVTMPALPVSPLPSSRVCSPVTPVVESGPTPPPTHPPAGSPRRGLRPVSLMPAVPARDIPCTPPPDSVAPLAPSPPAASPATELRRSTRKAGVPAWHGDYVLE</sequence>
<protein>
    <submittedName>
        <fullName evidence="2">Uncharacterized protein</fullName>
    </submittedName>
</protein>
<gene>
    <name evidence="2" type="ORF">KC01_LOCUS17012</name>
</gene>
<dbReference type="EMBL" id="OZ035839">
    <property type="protein sequence ID" value="CAL1587040.1"/>
    <property type="molecule type" value="Genomic_DNA"/>
</dbReference>
<feature type="compositionally biased region" description="Pro residues" evidence="1">
    <location>
        <begin position="167"/>
        <end position="177"/>
    </location>
</feature>
<dbReference type="Proteomes" id="UP001497482">
    <property type="component" value="Chromosome 17"/>
</dbReference>
<dbReference type="AlphaFoldDB" id="A0AAV2KGE8"/>
<keyword evidence="3" id="KW-1185">Reference proteome</keyword>
<proteinExistence type="predicted"/>
<accession>A0AAV2KGE8</accession>
<feature type="region of interest" description="Disordered" evidence="1">
    <location>
        <begin position="161"/>
        <end position="241"/>
    </location>
</feature>
<organism evidence="2 3">
    <name type="scientific">Knipowitschia caucasica</name>
    <name type="common">Caucasian dwarf goby</name>
    <name type="synonym">Pomatoschistus caucasicus</name>
    <dbReference type="NCBI Taxonomy" id="637954"/>
    <lineage>
        <taxon>Eukaryota</taxon>
        <taxon>Metazoa</taxon>
        <taxon>Chordata</taxon>
        <taxon>Craniata</taxon>
        <taxon>Vertebrata</taxon>
        <taxon>Euteleostomi</taxon>
        <taxon>Actinopterygii</taxon>
        <taxon>Neopterygii</taxon>
        <taxon>Teleostei</taxon>
        <taxon>Neoteleostei</taxon>
        <taxon>Acanthomorphata</taxon>
        <taxon>Gobiaria</taxon>
        <taxon>Gobiiformes</taxon>
        <taxon>Gobioidei</taxon>
        <taxon>Gobiidae</taxon>
        <taxon>Gobiinae</taxon>
        <taxon>Knipowitschia</taxon>
    </lineage>
</organism>
<reference evidence="2 3" key="1">
    <citation type="submission" date="2024-04" db="EMBL/GenBank/DDBJ databases">
        <authorList>
            <person name="Waldvogel A.-M."/>
            <person name="Schoenle A."/>
        </authorList>
    </citation>
    <scope>NUCLEOTIDE SEQUENCE [LARGE SCALE GENOMIC DNA]</scope>
</reference>
<feature type="compositionally biased region" description="Pro residues" evidence="1">
    <location>
        <begin position="199"/>
        <end position="216"/>
    </location>
</feature>
<evidence type="ECO:0000256" key="1">
    <source>
        <dbReference type="SAM" id="MobiDB-lite"/>
    </source>
</evidence>
<name>A0AAV2KGE8_KNICA</name>
<evidence type="ECO:0000313" key="2">
    <source>
        <dbReference type="EMBL" id="CAL1587040.1"/>
    </source>
</evidence>
<evidence type="ECO:0000313" key="3">
    <source>
        <dbReference type="Proteomes" id="UP001497482"/>
    </source>
</evidence>